<dbReference type="GeneTree" id="ENSGT00940000155363"/>
<keyword evidence="6" id="KW-0449">Lipoprotein</keyword>
<dbReference type="Pfam" id="PF00071">
    <property type="entry name" value="Ras"/>
    <property type="match status" value="1"/>
</dbReference>
<dbReference type="InterPro" id="IPR001806">
    <property type="entry name" value="Small_GTPase"/>
</dbReference>
<evidence type="ECO:0000256" key="5">
    <source>
        <dbReference type="ARBA" id="ARBA00023134"/>
    </source>
</evidence>
<dbReference type="InterPro" id="IPR027417">
    <property type="entry name" value="P-loop_NTPase"/>
</dbReference>
<keyword evidence="6" id="KW-0636">Prenylation</keyword>
<dbReference type="PANTHER" id="PTHR47980">
    <property type="entry name" value="LD44762P"/>
    <property type="match status" value="1"/>
</dbReference>
<proteinExistence type="inferred from homology"/>
<comment type="subcellular location">
    <subcellularLocation>
        <location evidence="1">Membrane</location>
        <topology evidence="1">Lipid-anchor</topology>
    </subcellularLocation>
</comment>
<dbReference type="Ensembl" id="ENSAPOT00000029480.1">
    <property type="protein sequence ID" value="ENSAPOP00000034048.1"/>
    <property type="gene ID" value="ENSAPOG00000023018.1"/>
</dbReference>
<dbReference type="SMART" id="SM00173">
    <property type="entry name" value="RAS"/>
    <property type="match status" value="1"/>
</dbReference>
<name>A0A3Q1GUB9_9TELE</name>
<dbReference type="SMART" id="SM00175">
    <property type="entry name" value="RAB"/>
    <property type="match status" value="1"/>
</dbReference>
<keyword evidence="4" id="KW-0547">Nucleotide-binding</keyword>
<dbReference type="Gene3D" id="3.40.50.300">
    <property type="entry name" value="P-loop containing nucleotide triphosphate hydrolases"/>
    <property type="match status" value="1"/>
</dbReference>
<dbReference type="InterPro" id="IPR050305">
    <property type="entry name" value="Small_GTPase_Rab"/>
</dbReference>
<dbReference type="GO" id="GO:0016020">
    <property type="term" value="C:membrane"/>
    <property type="evidence" value="ECO:0007669"/>
    <property type="project" value="UniProtKB-SubCell"/>
</dbReference>
<dbReference type="GO" id="GO:0005525">
    <property type="term" value="F:GTP binding"/>
    <property type="evidence" value="ECO:0007669"/>
    <property type="project" value="UniProtKB-KW"/>
</dbReference>
<evidence type="ECO:0000313" key="8">
    <source>
        <dbReference type="Ensembl" id="ENSAPOP00000034048.1"/>
    </source>
</evidence>
<dbReference type="FunFam" id="3.40.50.300:FF:001447">
    <property type="entry name" value="Ras-related protein Rab-1B"/>
    <property type="match status" value="1"/>
</dbReference>
<evidence type="ECO:0000256" key="1">
    <source>
        <dbReference type="ARBA" id="ARBA00004635"/>
    </source>
</evidence>
<dbReference type="EC" id="3.6.5.2" evidence="3"/>
<dbReference type="GO" id="GO:0003925">
    <property type="term" value="F:G protein activity"/>
    <property type="evidence" value="ECO:0007669"/>
    <property type="project" value="UniProtKB-EC"/>
</dbReference>
<dbReference type="PROSITE" id="PS51419">
    <property type="entry name" value="RAB"/>
    <property type="match status" value="1"/>
</dbReference>
<dbReference type="Proteomes" id="UP000257200">
    <property type="component" value="Unplaced"/>
</dbReference>
<dbReference type="AlphaFoldDB" id="A0A3Q1GUB9"/>
<dbReference type="PROSITE" id="PS51421">
    <property type="entry name" value="RAS"/>
    <property type="match status" value="1"/>
</dbReference>
<dbReference type="PRINTS" id="PR00449">
    <property type="entry name" value="RASTRNSFRMNG"/>
</dbReference>
<dbReference type="STRING" id="80966.ENSAPOP00000034048"/>
<evidence type="ECO:0000256" key="7">
    <source>
        <dbReference type="ARBA" id="ARBA00047660"/>
    </source>
</evidence>
<dbReference type="SMART" id="SM00174">
    <property type="entry name" value="RHO"/>
    <property type="match status" value="1"/>
</dbReference>
<organism evidence="8 9">
    <name type="scientific">Acanthochromis polyacanthus</name>
    <name type="common">spiny chromis</name>
    <dbReference type="NCBI Taxonomy" id="80966"/>
    <lineage>
        <taxon>Eukaryota</taxon>
        <taxon>Metazoa</taxon>
        <taxon>Chordata</taxon>
        <taxon>Craniata</taxon>
        <taxon>Vertebrata</taxon>
        <taxon>Euteleostomi</taxon>
        <taxon>Actinopterygii</taxon>
        <taxon>Neopterygii</taxon>
        <taxon>Teleostei</taxon>
        <taxon>Neoteleostei</taxon>
        <taxon>Acanthomorphata</taxon>
        <taxon>Ovalentaria</taxon>
        <taxon>Pomacentridae</taxon>
        <taxon>Acanthochromis</taxon>
    </lineage>
</organism>
<evidence type="ECO:0000256" key="2">
    <source>
        <dbReference type="ARBA" id="ARBA00006270"/>
    </source>
</evidence>
<keyword evidence="9" id="KW-1185">Reference proteome</keyword>
<accession>A0A3Q1GUB9</accession>
<reference evidence="8" key="1">
    <citation type="submission" date="2025-08" db="UniProtKB">
        <authorList>
            <consortium name="Ensembl"/>
        </authorList>
    </citation>
    <scope>IDENTIFICATION</scope>
</reference>
<evidence type="ECO:0000256" key="3">
    <source>
        <dbReference type="ARBA" id="ARBA00011984"/>
    </source>
</evidence>
<keyword evidence="5" id="KW-0342">GTP-binding</keyword>
<protein>
    <recommendedName>
        <fullName evidence="3">small monomeric GTPase</fullName>
        <ecNumber evidence="3">3.6.5.2</ecNumber>
    </recommendedName>
</protein>
<dbReference type="SUPFAM" id="SSF52540">
    <property type="entry name" value="P-loop containing nucleoside triphosphate hydrolases"/>
    <property type="match status" value="1"/>
</dbReference>
<comment type="similarity">
    <text evidence="2">Belongs to the small GTPase superfamily. Rab family.</text>
</comment>
<evidence type="ECO:0000313" key="9">
    <source>
        <dbReference type="Proteomes" id="UP000257200"/>
    </source>
</evidence>
<sequence length="132" mass="15024">MYLRSVNGIVLVYDVTNRSSFNNTSKWICDIEEPLPNVEKIILGNKCDMNDRREVSREEVEKIAMDYGIKFLETSAKSGINVEEAFFTLIRDIMSRMDRKMNDCNPSDEGPVNISESPSNKSLCCCCCCPLH</sequence>
<evidence type="ECO:0000256" key="6">
    <source>
        <dbReference type="ARBA" id="ARBA00023289"/>
    </source>
</evidence>
<dbReference type="InParanoid" id="A0A3Q1GUB9"/>
<comment type="catalytic activity">
    <reaction evidence="7">
        <text>GTP + H2O = GDP + phosphate + H(+)</text>
        <dbReference type="Rhea" id="RHEA:19669"/>
        <dbReference type="ChEBI" id="CHEBI:15377"/>
        <dbReference type="ChEBI" id="CHEBI:15378"/>
        <dbReference type="ChEBI" id="CHEBI:37565"/>
        <dbReference type="ChEBI" id="CHEBI:43474"/>
        <dbReference type="ChEBI" id="CHEBI:58189"/>
        <dbReference type="EC" id="3.6.5.2"/>
    </reaction>
    <physiologicalReaction direction="left-to-right" evidence="7">
        <dbReference type="Rhea" id="RHEA:19670"/>
    </physiologicalReaction>
</comment>
<evidence type="ECO:0000256" key="4">
    <source>
        <dbReference type="ARBA" id="ARBA00022741"/>
    </source>
</evidence>
<reference evidence="8" key="2">
    <citation type="submission" date="2025-09" db="UniProtKB">
        <authorList>
            <consortium name="Ensembl"/>
        </authorList>
    </citation>
    <scope>IDENTIFICATION</scope>
</reference>